<protein>
    <recommendedName>
        <fullName evidence="2">HEPN domain-containing protein</fullName>
    </recommendedName>
</protein>
<reference evidence="3" key="1">
    <citation type="submission" date="2019-08" db="EMBL/GenBank/DDBJ databases">
        <authorList>
            <person name="Kucharzyk K."/>
            <person name="Murdoch R.W."/>
            <person name="Higgins S."/>
            <person name="Loffler F."/>
        </authorList>
    </citation>
    <scope>NUCLEOTIDE SEQUENCE</scope>
</reference>
<dbReference type="EMBL" id="VSSQ01000026">
    <property type="protein sequence ID" value="MPL64712.1"/>
    <property type="molecule type" value="Genomic_DNA"/>
</dbReference>
<dbReference type="InterPro" id="IPR052226">
    <property type="entry name" value="UPF0332_toxin"/>
</dbReference>
<dbReference type="PANTHER" id="PTHR36565">
    <property type="entry name" value="UPF0332 PROTEIN TM_1000"/>
    <property type="match status" value="1"/>
</dbReference>
<gene>
    <name evidence="3" type="ORF">SDC9_10370</name>
</gene>
<feature type="domain" description="HEPN" evidence="2">
    <location>
        <begin position="27"/>
        <end position="137"/>
    </location>
</feature>
<comment type="caution">
    <text evidence="3">The sequence shown here is derived from an EMBL/GenBank/DDBJ whole genome shotgun (WGS) entry which is preliminary data.</text>
</comment>
<organism evidence="3">
    <name type="scientific">bioreactor metagenome</name>
    <dbReference type="NCBI Taxonomy" id="1076179"/>
    <lineage>
        <taxon>unclassified sequences</taxon>
        <taxon>metagenomes</taxon>
        <taxon>ecological metagenomes</taxon>
    </lineage>
</organism>
<name>A0A644TEQ5_9ZZZZ</name>
<dbReference type="Pfam" id="PF05168">
    <property type="entry name" value="HEPN"/>
    <property type="match status" value="1"/>
</dbReference>
<evidence type="ECO:0000313" key="3">
    <source>
        <dbReference type="EMBL" id="MPL64712.1"/>
    </source>
</evidence>
<proteinExistence type="inferred from homology"/>
<sequence length="140" mass="16489">MSIEKMVQEGRIHPFKATREEITKVMDLARRDLAEAEKIKGTSLDWTYSIAYNSVLQACRAFIFHMGYRPASFEAHKSTFEFMQLVVEEKLKPTIDYFDRARQKRHRVTYEAVGLVSEKETEQMVKKAREFLTYVENTIK</sequence>
<accession>A0A644TEQ5</accession>
<dbReference type="PANTHER" id="PTHR36565:SF1">
    <property type="entry name" value="UPF0332 PROTEIN TM_1000"/>
    <property type="match status" value="1"/>
</dbReference>
<comment type="similarity">
    <text evidence="1">Belongs to the UPF0332 family.</text>
</comment>
<dbReference type="AlphaFoldDB" id="A0A644TEQ5"/>
<evidence type="ECO:0000259" key="2">
    <source>
        <dbReference type="Pfam" id="PF05168"/>
    </source>
</evidence>
<dbReference type="Gene3D" id="1.20.120.330">
    <property type="entry name" value="Nucleotidyltransferases domain 2"/>
    <property type="match status" value="1"/>
</dbReference>
<dbReference type="InterPro" id="IPR007842">
    <property type="entry name" value="HEPN_dom"/>
</dbReference>
<evidence type="ECO:0000256" key="1">
    <source>
        <dbReference type="ARBA" id="ARBA00038248"/>
    </source>
</evidence>